<evidence type="ECO:0000256" key="2">
    <source>
        <dbReference type="SAM" id="SignalP"/>
    </source>
</evidence>
<dbReference type="AlphaFoldDB" id="A0A139SVX5"/>
<accession>A0A139SVX5</accession>
<evidence type="ECO:0000313" key="3">
    <source>
        <dbReference type="EMBL" id="KXU38620.1"/>
    </source>
</evidence>
<dbReference type="Proteomes" id="UP000072660">
    <property type="component" value="Unassembled WGS sequence"/>
</dbReference>
<feature type="chain" id="PRO_5007299513" description="Lipoprotein" evidence="2">
    <location>
        <begin position="25"/>
        <end position="164"/>
    </location>
</feature>
<comment type="caution">
    <text evidence="3">The sequence shown here is derived from an EMBL/GenBank/DDBJ whole genome shotgun (WGS) entry which is preliminary data.</text>
</comment>
<reference evidence="3 4" key="1">
    <citation type="submission" date="2016-02" db="EMBL/GenBank/DDBJ databases">
        <authorList>
            <person name="Wen L."/>
            <person name="He K."/>
            <person name="Yang H."/>
        </authorList>
    </citation>
    <scope>NUCLEOTIDE SEQUENCE [LARGE SCALE GENOMIC DNA]</scope>
    <source>
        <strain evidence="3 4">CV58</strain>
    </source>
</reference>
<evidence type="ECO:0000256" key="1">
    <source>
        <dbReference type="SAM" id="Coils"/>
    </source>
</evidence>
<dbReference type="EMBL" id="LSZO01000112">
    <property type="protein sequence ID" value="KXU38620.1"/>
    <property type="molecule type" value="Genomic_DNA"/>
</dbReference>
<dbReference type="PROSITE" id="PS51257">
    <property type="entry name" value="PROKAR_LIPOPROTEIN"/>
    <property type="match status" value="1"/>
</dbReference>
<feature type="coiled-coil region" evidence="1">
    <location>
        <begin position="108"/>
        <end position="160"/>
    </location>
</feature>
<keyword evidence="1" id="KW-0175">Coiled coil</keyword>
<evidence type="ECO:0008006" key="5">
    <source>
        <dbReference type="Google" id="ProtNLM"/>
    </source>
</evidence>
<gene>
    <name evidence="3" type="ORF">AXE65_00195</name>
</gene>
<feature type="signal peptide" evidence="2">
    <location>
        <begin position="1"/>
        <end position="24"/>
    </location>
</feature>
<keyword evidence="4" id="KW-1185">Reference proteome</keyword>
<organism evidence="3 4">
    <name type="scientific">Ventosimonas gracilis</name>
    <dbReference type="NCBI Taxonomy" id="1680762"/>
    <lineage>
        <taxon>Bacteria</taxon>
        <taxon>Pseudomonadati</taxon>
        <taxon>Pseudomonadota</taxon>
        <taxon>Gammaproteobacteria</taxon>
        <taxon>Pseudomonadales</taxon>
        <taxon>Ventosimonadaceae</taxon>
        <taxon>Ventosimonas</taxon>
    </lineage>
</organism>
<dbReference type="OrthoDB" id="8641858at2"/>
<protein>
    <recommendedName>
        <fullName evidence="5">Lipoprotein</fullName>
    </recommendedName>
</protein>
<proteinExistence type="predicted"/>
<sequence>MFRYWLMALSLLSVFALGGCTVTAEQCDPRNADSGFGTKLGCSTRGVYAERVAQKERLLLDEQKANQLFRAIYASLEQEQREVGLERSGQQRQYAALSQSLNALLAEIKGKAAGNRQIEQQIAALEQQIADLKQQENPSVLQRRHELQKLQEQVAALEADLGLR</sequence>
<dbReference type="RefSeq" id="WP_068388993.1">
    <property type="nucleotide sequence ID" value="NZ_LSZO01000112.1"/>
</dbReference>
<evidence type="ECO:0000313" key="4">
    <source>
        <dbReference type="Proteomes" id="UP000072660"/>
    </source>
</evidence>
<name>A0A139SVX5_9GAMM</name>
<keyword evidence="2" id="KW-0732">Signal</keyword>